<sequence length="61" mass="6705">MRLGPAARDYYSVDDPGSLSPEGYSAIVSYLLRENGYPAGEEELVSDVSVLRDIRVEVGDR</sequence>
<gene>
    <name evidence="1" type="ORF">METZ01_LOCUS23645</name>
</gene>
<protein>
    <submittedName>
        <fullName evidence="1">Uncharacterized protein</fullName>
    </submittedName>
</protein>
<evidence type="ECO:0000313" key="1">
    <source>
        <dbReference type="EMBL" id="SUZ70791.1"/>
    </source>
</evidence>
<reference evidence="1" key="1">
    <citation type="submission" date="2018-05" db="EMBL/GenBank/DDBJ databases">
        <authorList>
            <person name="Lanie J.A."/>
            <person name="Ng W.-L."/>
            <person name="Kazmierczak K.M."/>
            <person name="Andrzejewski T.M."/>
            <person name="Davidsen T.M."/>
            <person name="Wayne K.J."/>
            <person name="Tettelin H."/>
            <person name="Glass J.I."/>
            <person name="Rusch D."/>
            <person name="Podicherti R."/>
            <person name="Tsui H.-C.T."/>
            <person name="Winkler M.E."/>
        </authorList>
    </citation>
    <scope>NUCLEOTIDE SEQUENCE</scope>
</reference>
<proteinExistence type="predicted"/>
<accession>A0A381PUQ2</accession>
<dbReference type="AlphaFoldDB" id="A0A381PUQ2"/>
<dbReference type="EMBL" id="UINC01001102">
    <property type="protein sequence ID" value="SUZ70791.1"/>
    <property type="molecule type" value="Genomic_DNA"/>
</dbReference>
<name>A0A381PUQ2_9ZZZZ</name>
<organism evidence="1">
    <name type="scientific">marine metagenome</name>
    <dbReference type="NCBI Taxonomy" id="408172"/>
    <lineage>
        <taxon>unclassified sequences</taxon>
        <taxon>metagenomes</taxon>
        <taxon>ecological metagenomes</taxon>
    </lineage>
</organism>